<dbReference type="Proteomes" id="UP000815677">
    <property type="component" value="Unassembled WGS sequence"/>
</dbReference>
<evidence type="ECO:0000313" key="3">
    <source>
        <dbReference type="Proteomes" id="UP000815677"/>
    </source>
</evidence>
<dbReference type="InterPro" id="IPR029058">
    <property type="entry name" value="AB_hydrolase_fold"/>
</dbReference>
<organism evidence="2 3">
    <name type="scientific">Mycena chlorophos</name>
    <name type="common">Agaric fungus</name>
    <name type="synonym">Agaricus chlorophos</name>
    <dbReference type="NCBI Taxonomy" id="658473"/>
    <lineage>
        <taxon>Eukaryota</taxon>
        <taxon>Fungi</taxon>
        <taxon>Dikarya</taxon>
        <taxon>Basidiomycota</taxon>
        <taxon>Agaricomycotina</taxon>
        <taxon>Agaricomycetes</taxon>
        <taxon>Agaricomycetidae</taxon>
        <taxon>Agaricales</taxon>
        <taxon>Marasmiineae</taxon>
        <taxon>Mycenaceae</taxon>
        <taxon>Mycena</taxon>
    </lineage>
</organism>
<accession>A0ABQ0M9F1</accession>
<dbReference type="PANTHER" id="PTHR37471:SF1">
    <property type="entry name" value="AB HYDROLASE-1 DOMAIN-CONTAINING PROTEIN"/>
    <property type="match status" value="1"/>
</dbReference>
<keyword evidence="1" id="KW-1133">Transmembrane helix</keyword>
<dbReference type="SUPFAM" id="SSF53474">
    <property type="entry name" value="alpha/beta-Hydrolases"/>
    <property type="match status" value="1"/>
</dbReference>
<evidence type="ECO:0000313" key="2">
    <source>
        <dbReference type="EMBL" id="GAT59929.1"/>
    </source>
</evidence>
<keyword evidence="3" id="KW-1185">Reference proteome</keyword>
<name>A0ABQ0M9F1_MYCCL</name>
<evidence type="ECO:0000256" key="1">
    <source>
        <dbReference type="SAM" id="Phobius"/>
    </source>
</evidence>
<dbReference type="PANTHER" id="PTHR37471">
    <property type="entry name" value="UNNAMED PRODUCT"/>
    <property type="match status" value="1"/>
</dbReference>
<reference evidence="2" key="1">
    <citation type="submission" date="2014-09" db="EMBL/GenBank/DDBJ databases">
        <title>Genome sequence of the luminous mushroom Mycena chlorophos for searching fungal bioluminescence genes.</title>
        <authorList>
            <person name="Tanaka Y."/>
            <person name="Kasuga D."/>
            <person name="Oba Y."/>
            <person name="Hase S."/>
            <person name="Sato K."/>
            <person name="Oba Y."/>
            <person name="Sakakibara Y."/>
        </authorList>
    </citation>
    <scope>NUCLEOTIDE SEQUENCE</scope>
</reference>
<feature type="transmembrane region" description="Helical" evidence="1">
    <location>
        <begin position="20"/>
        <end position="45"/>
    </location>
</feature>
<keyword evidence="1" id="KW-0812">Transmembrane</keyword>
<keyword evidence="1" id="KW-0472">Membrane</keyword>
<proteinExistence type="predicted"/>
<protein>
    <recommendedName>
        <fullName evidence="4">Alpha/beta-hydrolase</fullName>
    </recommendedName>
</protein>
<sequence length="517" mass="59404">MALTNDERPDARRRREFSYYVVALVVFPLRAVPAISWAFVIYSLLLGNVRSVKFLLASCEAVFYLYYVYLSNLASRPKLDTGNNLAQLQMIYTRVLRAGMANYPEDGSEADRPGSPTYSIIQLARDDPRAIDFRNMLRTWFNRVPFSQIRRLEVQRWIYWSIFNKHLPEVVPPAHQIIIDDALNSLEMRLGAKVTEGADPANPPMRISLDPLVITARPFFVYALVSSINWCLRKWYGYQHQIHHGVYEDLEYLVYIPEGWNVDTGSRPTVFFHGLGVGLLQYHHLMMDLRYQFPDRPLLFPLQPHISQAVFHPKFLDPPCRQEFADLIAGLLHKLGWVEWSPTDDDLSRDARLTPANRTVNVLSHSNGAYLHTWCLKWYPELFSRSCLADPASLCLWEGDLCYNFLYKQPTNGVELVTRYVIAQEVGTAALMYRNFDWATNALWYENIPNARDPSKTLFLLGGKDALINTQRAKAYLTSHGISDGLWYDPEGEHGSALRSGGEGHKLILKWLRDGRA</sequence>
<dbReference type="Gene3D" id="3.40.50.1820">
    <property type="entry name" value="alpha/beta hydrolase"/>
    <property type="match status" value="1"/>
</dbReference>
<dbReference type="EMBL" id="DF849927">
    <property type="protein sequence ID" value="GAT59929.1"/>
    <property type="molecule type" value="Genomic_DNA"/>
</dbReference>
<gene>
    <name evidence="2" type="ORF">MCHLO_16146</name>
</gene>
<evidence type="ECO:0008006" key="4">
    <source>
        <dbReference type="Google" id="ProtNLM"/>
    </source>
</evidence>